<feature type="region of interest" description="Disordered" evidence="1">
    <location>
        <begin position="1"/>
        <end position="47"/>
    </location>
</feature>
<reference evidence="2" key="1">
    <citation type="submission" date="2021-01" db="EMBL/GenBank/DDBJ databases">
        <authorList>
            <person name="Corre E."/>
            <person name="Pelletier E."/>
            <person name="Niang G."/>
            <person name="Scheremetjew M."/>
            <person name="Finn R."/>
            <person name="Kale V."/>
            <person name="Holt S."/>
            <person name="Cochrane G."/>
            <person name="Meng A."/>
            <person name="Brown T."/>
            <person name="Cohen L."/>
        </authorList>
    </citation>
    <scope>NUCLEOTIDE SEQUENCE</scope>
    <source>
        <strain evidence="2">GSO104</strain>
    </source>
</reference>
<sequence>MKEKLNSETIQMIQTRRQKGRPKNTALLSRDTSDKKPAKEAKNESNHNDIKMIPLLSGKYGNSWESILSYTTKAQAEAAKFIGPSSTKDILSIQEMAFQALMAVAPEENNFVVLGQVPYPRVEKASGIVVFETLVKDWDCSQFGKTTLIHCIAKAAAIVKGIINQDVQVKTRRRDFKEKEVVSPPEWF</sequence>
<gene>
    <name evidence="2" type="ORF">DBRI00130_LOCUS39189</name>
</gene>
<accession>A0A7S4WAF4</accession>
<dbReference type="EMBL" id="HBNS01053940">
    <property type="protein sequence ID" value="CAE4655673.1"/>
    <property type="molecule type" value="Transcribed_RNA"/>
</dbReference>
<evidence type="ECO:0000313" key="2">
    <source>
        <dbReference type="EMBL" id="CAE4655673.1"/>
    </source>
</evidence>
<protein>
    <submittedName>
        <fullName evidence="2">Uncharacterized protein</fullName>
    </submittedName>
</protein>
<proteinExistence type="predicted"/>
<name>A0A7S4WAF4_9STRA</name>
<dbReference type="InterPro" id="IPR036895">
    <property type="entry name" value="Uracil-DNA_glycosylase-like_sf"/>
</dbReference>
<feature type="compositionally biased region" description="Basic and acidic residues" evidence="1">
    <location>
        <begin position="31"/>
        <end position="47"/>
    </location>
</feature>
<dbReference type="Gene3D" id="3.40.470.10">
    <property type="entry name" value="Uracil-DNA glycosylase-like domain"/>
    <property type="match status" value="1"/>
</dbReference>
<dbReference type="AlphaFoldDB" id="A0A7S4WAF4"/>
<evidence type="ECO:0000256" key="1">
    <source>
        <dbReference type="SAM" id="MobiDB-lite"/>
    </source>
</evidence>
<organism evidence="2">
    <name type="scientific">Ditylum brightwellii</name>
    <dbReference type="NCBI Taxonomy" id="49249"/>
    <lineage>
        <taxon>Eukaryota</taxon>
        <taxon>Sar</taxon>
        <taxon>Stramenopiles</taxon>
        <taxon>Ochrophyta</taxon>
        <taxon>Bacillariophyta</taxon>
        <taxon>Mediophyceae</taxon>
        <taxon>Lithodesmiophycidae</taxon>
        <taxon>Lithodesmiales</taxon>
        <taxon>Lithodesmiaceae</taxon>
        <taxon>Ditylum</taxon>
    </lineage>
</organism>
<dbReference type="SUPFAM" id="SSF52141">
    <property type="entry name" value="Uracil-DNA glycosylase-like"/>
    <property type="match status" value="1"/>
</dbReference>